<evidence type="ECO:0000256" key="1">
    <source>
        <dbReference type="SAM" id="MobiDB-lite"/>
    </source>
</evidence>
<feature type="region of interest" description="Disordered" evidence="1">
    <location>
        <begin position="231"/>
        <end position="255"/>
    </location>
</feature>
<keyword evidence="3" id="KW-1185">Reference proteome</keyword>
<feature type="compositionally biased region" description="Basic and acidic residues" evidence="1">
    <location>
        <begin position="316"/>
        <end position="327"/>
    </location>
</feature>
<reference evidence="2 3" key="1">
    <citation type="journal article" date="2016" name="Nat. Commun.">
        <title>Ectomycorrhizal ecology is imprinted in the genome of the dominant symbiotic fungus Cenococcum geophilum.</title>
        <authorList>
            <consortium name="DOE Joint Genome Institute"/>
            <person name="Peter M."/>
            <person name="Kohler A."/>
            <person name="Ohm R.A."/>
            <person name="Kuo A."/>
            <person name="Krutzmann J."/>
            <person name="Morin E."/>
            <person name="Arend M."/>
            <person name="Barry K.W."/>
            <person name="Binder M."/>
            <person name="Choi C."/>
            <person name="Clum A."/>
            <person name="Copeland A."/>
            <person name="Grisel N."/>
            <person name="Haridas S."/>
            <person name="Kipfer T."/>
            <person name="LaButti K."/>
            <person name="Lindquist E."/>
            <person name="Lipzen A."/>
            <person name="Maire R."/>
            <person name="Meier B."/>
            <person name="Mihaltcheva S."/>
            <person name="Molinier V."/>
            <person name="Murat C."/>
            <person name="Poggeler S."/>
            <person name="Quandt C.A."/>
            <person name="Sperisen C."/>
            <person name="Tritt A."/>
            <person name="Tisserant E."/>
            <person name="Crous P.W."/>
            <person name="Henrissat B."/>
            <person name="Nehls U."/>
            <person name="Egli S."/>
            <person name="Spatafora J.W."/>
            <person name="Grigoriev I.V."/>
            <person name="Martin F.M."/>
        </authorList>
    </citation>
    <scope>NUCLEOTIDE SEQUENCE [LARGE SCALE GENOMIC DNA]</scope>
    <source>
        <strain evidence="2 3">CBS 207.34</strain>
    </source>
</reference>
<gene>
    <name evidence="2" type="ORF">AOQ84DRAFT_427015</name>
</gene>
<feature type="compositionally biased region" description="Low complexity" evidence="1">
    <location>
        <begin position="240"/>
        <end position="250"/>
    </location>
</feature>
<evidence type="ECO:0000313" key="2">
    <source>
        <dbReference type="EMBL" id="OCL10472.1"/>
    </source>
</evidence>
<dbReference type="AlphaFoldDB" id="A0A8E2JV95"/>
<evidence type="ECO:0000313" key="3">
    <source>
        <dbReference type="Proteomes" id="UP000250140"/>
    </source>
</evidence>
<organism evidence="2 3">
    <name type="scientific">Glonium stellatum</name>
    <dbReference type="NCBI Taxonomy" id="574774"/>
    <lineage>
        <taxon>Eukaryota</taxon>
        <taxon>Fungi</taxon>
        <taxon>Dikarya</taxon>
        <taxon>Ascomycota</taxon>
        <taxon>Pezizomycotina</taxon>
        <taxon>Dothideomycetes</taxon>
        <taxon>Pleosporomycetidae</taxon>
        <taxon>Gloniales</taxon>
        <taxon>Gloniaceae</taxon>
        <taxon>Glonium</taxon>
    </lineage>
</organism>
<protein>
    <submittedName>
        <fullName evidence="2">Uncharacterized protein</fullName>
    </submittedName>
</protein>
<feature type="region of interest" description="Disordered" evidence="1">
    <location>
        <begin position="300"/>
        <end position="327"/>
    </location>
</feature>
<name>A0A8E2JV95_9PEZI</name>
<accession>A0A8E2JV95</accession>
<dbReference type="Proteomes" id="UP000250140">
    <property type="component" value="Unassembled WGS sequence"/>
</dbReference>
<dbReference type="EMBL" id="KV749236">
    <property type="protein sequence ID" value="OCL10472.1"/>
    <property type="molecule type" value="Genomic_DNA"/>
</dbReference>
<proteinExistence type="predicted"/>
<sequence>MPNAEGDDGDYSHFELSYSASWLMRKNTPKDCDLPALAADGVFEMLLSRYGNKAQKRGQDDLRTRLIYFQRLDARHDFHPAFIQTRSNLFHIKYKEIKGIPLTTLEDLYLKAFEEQKVSMKEQKEVFKHREAYIKHWESVEEGHRLIGSGEKRRFDSFLRGMVDDLNKILAQKRDNSTTSIGRTAEEFENGTSVSIQLLDRHSSPALTVPPPLVPFKSLSKDNFALSELTEGMKRHHRSPSISPTSSASSKFMSPKKNVQSRTFFDVKKFDPVEMIPSDRFKSKTSSIVEPKTLEVSITGRCPSASFELTGKGPKSKPDPKRARTNE</sequence>